<dbReference type="AlphaFoldDB" id="A0ABD3S563"/>
<sequence length="74" mass="8956">MKILCRTHYLQVILPVVYFPAGFVNSTGRYFFSYRLYLCALTFYFLEANDNETIIAEIEKMKLIHIFFWDEQCR</sequence>
<comment type="caution">
    <text evidence="1">The sequence shown here is derived from an EMBL/GenBank/DDBJ whole genome shotgun (WGS) entry which is preliminary data.</text>
</comment>
<evidence type="ECO:0000313" key="2">
    <source>
        <dbReference type="Proteomes" id="UP001634393"/>
    </source>
</evidence>
<proteinExistence type="predicted"/>
<evidence type="ECO:0000313" key="1">
    <source>
        <dbReference type="EMBL" id="KAL3819584.1"/>
    </source>
</evidence>
<gene>
    <name evidence="1" type="ORF">ACJIZ3_005489</name>
</gene>
<dbReference type="Proteomes" id="UP001634393">
    <property type="component" value="Unassembled WGS sequence"/>
</dbReference>
<protein>
    <submittedName>
        <fullName evidence="1">Uncharacterized protein</fullName>
    </submittedName>
</protein>
<reference evidence="1 2" key="1">
    <citation type="submission" date="2024-12" db="EMBL/GenBank/DDBJ databases">
        <title>The unique morphological basis and parallel evolutionary history of personate flowers in Penstemon.</title>
        <authorList>
            <person name="Depatie T.H."/>
            <person name="Wessinger C.A."/>
        </authorList>
    </citation>
    <scope>NUCLEOTIDE SEQUENCE [LARGE SCALE GENOMIC DNA]</scope>
    <source>
        <strain evidence="1">WTNN_2</strain>
        <tissue evidence="1">Leaf</tissue>
    </source>
</reference>
<accession>A0ABD3S563</accession>
<organism evidence="1 2">
    <name type="scientific">Penstemon smallii</name>
    <dbReference type="NCBI Taxonomy" id="265156"/>
    <lineage>
        <taxon>Eukaryota</taxon>
        <taxon>Viridiplantae</taxon>
        <taxon>Streptophyta</taxon>
        <taxon>Embryophyta</taxon>
        <taxon>Tracheophyta</taxon>
        <taxon>Spermatophyta</taxon>
        <taxon>Magnoliopsida</taxon>
        <taxon>eudicotyledons</taxon>
        <taxon>Gunneridae</taxon>
        <taxon>Pentapetalae</taxon>
        <taxon>asterids</taxon>
        <taxon>lamiids</taxon>
        <taxon>Lamiales</taxon>
        <taxon>Plantaginaceae</taxon>
        <taxon>Cheloneae</taxon>
        <taxon>Penstemon</taxon>
    </lineage>
</organism>
<dbReference type="EMBL" id="JBJXBP010000007">
    <property type="protein sequence ID" value="KAL3819584.1"/>
    <property type="molecule type" value="Genomic_DNA"/>
</dbReference>
<name>A0ABD3S563_9LAMI</name>
<keyword evidence="2" id="KW-1185">Reference proteome</keyword>